<reference evidence="3 4" key="1">
    <citation type="submission" date="2019-04" db="EMBL/GenBank/DDBJ databases">
        <title>Friends and foes A comparative genomics study of 23 Aspergillus species from section Flavi.</title>
        <authorList>
            <consortium name="DOE Joint Genome Institute"/>
            <person name="Kjaerbolling I."/>
            <person name="Vesth T."/>
            <person name="Frisvad J.C."/>
            <person name="Nybo J.L."/>
            <person name="Theobald S."/>
            <person name="Kildgaard S."/>
            <person name="Isbrandt T."/>
            <person name="Kuo A."/>
            <person name="Sato A."/>
            <person name="Lyhne E.K."/>
            <person name="Kogle M.E."/>
            <person name="Wiebenga A."/>
            <person name="Kun R.S."/>
            <person name="Lubbers R.J."/>
            <person name="Makela M.R."/>
            <person name="Barry K."/>
            <person name="Chovatia M."/>
            <person name="Clum A."/>
            <person name="Daum C."/>
            <person name="Haridas S."/>
            <person name="He G."/>
            <person name="LaButti K."/>
            <person name="Lipzen A."/>
            <person name="Mondo S."/>
            <person name="Riley R."/>
            <person name="Salamov A."/>
            <person name="Simmons B.A."/>
            <person name="Magnuson J.K."/>
            <person name="Henrissat B."/>
            <person name="Mortensen U.H."/>
            <person name="Larsen T.O."/>
            <person name="Devries R.P."/>
            <person name="Grigoriev I.V."/>
            <person name="Machida M."/>
            <person name="Baker S.E."/>
            <person name="Andersen M.R."/>
        </authorList>
    </citation>
    <scope>NUCLEOTIDE SEQUENCE [LARGE SCALE GENOMIC DNA]</scope>
    <source>
        <strain evidence="3 4">IBT 18842</strain>
    </source>
</reference>
<dbReference type="PANTHER" id="PTHR46082">
    <property type="entry name" value="ATP/GTP-BINDING PROTEIN-RELATED"/>
    <property type="match status" value="1"/>
</dbReference>
<dbReference type="EMBL" id="ML742027">
    <property type="protein sequence ID" value="KAE8154682.1"/>
    <property type="molecule type" value="Genomic_DNA"/>
</dbReference>
<feature type="domain" description="NACHT-NTPase sigma" evidence="2">
    <location>
        <begin position="305"/>
        <end position="345"/>
    </location>
</feature>
<evidence type="ECO:0000313" key="4">
    <source>
        <dbReference type="Proteomes" id="UP000325780"/>
    </source>
</evidence>
<dbReference type="InterPro" id="IPR031353">
    <property type="entry name" value="NACHT_sigma"/>
</dbReference>
<dbReference type="InterPro" id="IPR053137">
    <property type="entry name" value="NLR-like"/>
</dbReference>
<dbReference type="OrthoDB" id="1577640at2759"/>
<dbReference type="GO" id="GO:0003824">
    <property type="term" value="F:catalytic activity"/>
    <property type="evidence" value="ECO:0007669"/>
    <property type="project" value="InterPro"/>
</dbReference>
<dbReference type="Proteomes" id="UP000325780">
    <property type="component" value="Unassembled WGS sequence"/>
</dbReference>
<evidence type="ECO:0000313" key="3">
    <source>
        <dbReference type="EMBL" id="KAE8154682.1"/>
    </source>
</evidence>
<evidence type="ECO:0000256" key="1">
    <source>
        <dbReference type="SAM" id="MobiDB-lite"/>
    </source>
</evidence>
<sequence>MTTPSLHHSDYKVAWICALPLEMAAAKAMLEEVHGPLPQRSNDKNTYCLGKLSGHNVIIACLPSGVYGTTSAATVVSDMRSTFPKVEFGLMVGIGGGVPNTSADIRLGDVVVSMPSESSGGVIQYNFGKALPGGNFQRIGPLHSPPPQVLLTALSIVRSNDMLNGSKLGITIAAALDRNEYARGNFVRPDKDRLFVAEYTLENSGSDCSDCDERKLIPRTPRENFQEPGVHYGVIASGDQVIKDATKRDSLAQQSNILCFGMEAAGIMNQLPKDWQQWAALTAAAYATVLLAAIEGNVDSNQAKTSYNDRGSESQFNDHRGSHNNNTGTGHQFVGSNFSGTINFGSSS</sequence>
<dbReference type="AlphaFoldDB" id="A0A5N6U7U9"/>
<dbReference type="PANTHER" id="PTHR46082:SF11">
    <property type="entry name" value="AAA+ ATPASE DOMAIN-CONTAINING PROTEIN-RELATED"/>
    <property type="match status" value="1"/>
</dbReference>
<feature type="compositionally biased region" description="Polar residues" evidence="1">
    <location>
        <begin position="323"/>
        <end position="332"/>
    </location>
</feature>
<evidence type="ECO:0000259" key="2">
    <source>
        <dbReference type="Pfam" id="PF17106"/>
    </source>
</evidence>
<organism evidence="3 4">
    <name type="scientific">Aspergillus avenaceus</name>
    <dbReference type="NCBI Taxonomy" id="36643"/>
    <lineage>
        <taxon>Eukaryota</taxon>
        <taxon>Fungi</taxon>
        <taxon>Dikarya</taxon>
        <taxon>Ascomycota</taxon>
        <taxon>Pezizomycotina</taxon>
        <taxon>Eurotiomycetes</taxon>
        <taxon>Eurotiomycetidae</taxon>
        <taxon>Eurotiales</taxon>
        <taxon>Aspergillaceae</taxon>
        <taxon>Aspergillus</taxon>
        <taxon>Aspergillus subgen. Circumdati</taxon>
    </lineage>
</organism>
<keyword evidence="4" id="KW-1185">Reference proteome</keyword>
<feature type="region of interest" description="Disordered" evidence="1">
    <location>
        <begin position="303"/>
        <end position="332"/>
    </location>
</feature>
<gene>
    <name evidence="3" type="ORF">BDV25DRAFT_135600</name>
</gene>
<name>A0A5N6U7U9_ASPAV</name>
<dbReference type="SUPFAM" id="SSF53167">
    <property type="entry name" value="Purine and uridine phosphorylases"/>
    <property type="match status" value="1"/>
</dbReference>
<dbReference type="InterPro" id="IPR035994">
    <property type="entry name" value="Nucleoside_phosphorylase_sf"/>
</dbReference>
<dbReference type="Pfam" id="PF17106">
    <property type="entry name" value="NACHT_sigma"/>
    <property type="match status" value="1"/>
</dbReference>
<protein>
    <submittedName>
        <fullName evidence="3">Nucleoside phosphorylase domain-containing protein</fullName>
    </submittedName>
</protein>
<feature type="compositionally biased region" description="Basic and acidic residues" evidence="1">
    <location>
        <begin position="310"/>
        <end position="321"/>
    </location>
</feature>
<accession>A0A5N6U7U9</accession>
<dbReference type="Gene3D" id="3.40.50.1580">
    <property type="entry name" value="Nucleoside phosphorylase domain"/>
    <property type="match status" value="1"/>
</dbReference>
<proteinExistence type="predicted"/>
<dbReference type="GO" id="GO:0009116">
    <property type="term" value="P:nucleoside metabolic process"/>
    <property type="evidence" value="ECO:0007669"/>
    <property type="project" value="InterPro"/>
</dbReference>